<dbReference type="CTD" id="9815264"/>
<proteinExistence type="predicted"/>
<dbReference type="GeneID" id="9815264"/>
<feature type="region of interest" description="Disordered" evidence="1">
    <location>
        <begin position="1"/>
        <end position="20"/>
    </location>
</feature>
<comment type="caution">
    <text evidence="3">The sequence shown here is derived from an EMBL/GenBank/DDBJ whole genome shotgun (WGS) entry which is preliminary data.</text>
</comment>
<dbReference type="AlphaFoldDB" id="A0A6A5HIN4"/>
<accession>A0A6A5HIN4</accession>
<evidence type="ECO:0000313" key="4">
    <source>
        <dbReference type="Proteomes" id="UP000483820"/>
    </source>
</evidence>
<name>A0A6A5HIN4_CAERE</name>
<dbReference type="InterPro" id="IPR011333">
    <property type="entry name" value="SKP1/BTB/POZ_sf"/>
</dbReference>
<dbReference type="InterPro" id="IPR052664">
    <property type="entry name" value="BTB-MATH_domain_protein"/>
</dbReference>
<reference evidence="3 4" key="1">
    <citation type="submission" date="2019-12" db="EMBL/GenBank/DDBJ databases">
        <title>Chromosome-level assembly of the Caenorhabditis remanei genome.</title>
        <authorList>
            <person name="Teterina A.A."/>
            <person name="Willis J.H."/>
            <person name="Phillips P.C."/>
        </authorList>
    </citation>
    <scope>NUCLEOTIDE SEQUENCE [LARGE SCALE GENOMIC DNA]</scope>
    <source>
        <strain evidence="3 4">PX506</strain>
        <tissue evidence="3">Whole organism</tissue>
    </source>
</reference>
<dbReference type="PANTHER" id="PTHR22743:SF170">
    <property type="entry name" value="BTB DOMAIN-CONTAINING PROTEIN"/>
    <property type="match status" value="1"/>
</dbReference>
<evidence type="ECO:0000256" key="1">
    <source>
        <dbReference type="SAM" id="MobiDB-lite"/>
    </source>
</evidence>
<dbReference type="Proteomes" id="UP000483820">
    <property type="component" value="Chromosome II"/>
</dbReference>
<evidence type="ECO:0000313" key="3">
    <source>
        <dbReference type="EMBL" id="KAF1766233.1"/>
    </source>
</evidence>
<dbReference type="InterPro" id="IPR000210">
    <property type="entry name" value="BTB/POZ_dom"/>
</dbReference>
<protein>
    <recommendedName>
        <fullName evidence="2">BTB domain-containing protein</fullName>
    </recommendedName>
</protein>
<dbReference type="SUPFAM" id="SSF54695">
    <property type="entry name" value="POZ domain"/>
    <property type="match status" value="1"/>
</dbReference>
<evidence type="ECO:0000259" key="2">
    <source>
        <dbReference type="Pfam" id="PF00651"/>
    </source>
</evidence>
<dbReference type="KEGG" id="crq:GCK72_006189"/>
<organism evidence="3 4">
    <name type="scientific">Caenorhabditis remanei</name>
    <name type="common">Caenorhabditis vulgaris</name>
    <dbReference type="NCBI Taxonomy" id="31234"/>
    <lineage>
        <taxon>Eukaryota</taxon>
        <taxon>Metazoa</taxon>
        <taxon>Ecdysozoa</taxon>
        <taxon>Nematoda</taxon>
        <taxon>Chromadorea</taxon>
        <taxon>Rhabditida</taxon>
        <taxon>Rhabditina</taxon>
        <taxon>Rhabditomorpha</taxon>
        <taxon>Rhabditoidea</taxon>
        <taxon>Rhabditidae</taxon>
        <taxon>Peloderinae</taxon>
        <taxon>Caenorhabditis</taxon>
    </lineage>
</organism>
<dbReference type="RefSeq" id="XP_053589711.1">
    <property type="nucleotide sequence ID" value="XM_053725517.1"/>
</dbReference>
<dbReference type="Pfam" id="PF00651">
    <property type="entry name" value="BTB"/>
    <property type="match status" value="1"/>
</dbReference>
<dbReference type="PANTHER" id="PTHR22743">
    <property type="entry name" value="MEPRIN/TRAF-LIKE MATH FAMILY-C.ELEGANS"/>
    <property type="match status" value="1"/>
</dbReference>
<feature type="domain" description="BTB" evidence="2">
    <location>
        <begin position="302"/>
        <end position="381"/>
    </location>
</feature>
<gene>
    <name evidence="3" type="ORF">GCK72_006189</name>
</gene>
<dbReference type="EMBL" id="WUAV01000002">
    <property type="protein sequence ID" value="KAF1766233.1"/>
    <property type="molecule type" value="Genomic_DNA"/>
</dbReference>
<sequence>MVLSQSHPLHHHHHHHDHFDGNERSFLSILTDPIVSLFRSIPIEILDQNEELSPSQKEFLDDFVDIQVECDFEDPKELLELHDEIVRNEVEDVLNGILDKIEEHDDLSTQDIESSFVDVPQIIIHDEEEYLNPYEINTQSFKEEKERLQEIPVELTDSGLFSDIDDVENEEESTAELETEDFIPVQLFDHLKSEPPTEEPIKEITTFTSCSFIRSQSSARCKIILPDTSFICTLPPVSATFSAPPIVPTKKVVKRKKSVSAATKMAAEVLQNEPHCFIASSSSIDRPFKLLVQKETFLIDAESMSRISPIFNVMCFGKDFEKMDLSREIVDEKSNDIDCFLRAVHDTSMINSTNFALVLRLSNKYQVDPVIEACQNFIIRQHLDVLRADEILTMLIAAFEHHCKKEVVQKLIKRLASEGNSVFTKLKISRYLPAQVYGSVISTSMNLNQIKEHEQMNGHVLKMERSKIRWRQSVCEECKSVAECANCEECKKTVCRNHLSKFKCSSDYGTKLAAGLKKKIVDFEWQD</sequence>
<dbReference type="Gene3D" id="3.30.710.10">
    <property type="entry name" value="Potassium Channel Kv1.1, Chain A"/>
    <property type="match status" value="1"/>
</dbReference>